<comment type="caution">
    <text evidence="1">The sequence shown here is derived from an EMBL/GenBank/DDBJ whole genome shotgun (WGS) entry which is preliminary data.</text>
</comment>
<evidence type="ECO:0008006" key="3">
    <source>
        <dbReference type="Google" id="ProtNLM"/>
    </source>
</evidence>
<name>A0ABU4LEW5_9ACTN</name>
<sequence length="102" mass="11522">MRWTVQGERTIHDTPWVRLRSLAVERPDGTRGDHITDTQHFVFRTDDARRIGAPTELNESDRVEWIPLTAVPGMITRREIVSGATLVRVMALLLEPPPPATA</sequence>
<dbReference type="RefSeq" id="WP_267299847.1">
    <property type="nucleotide sequence ID" value="NZ_JAGJBZ010000003.1"/>
</dbReference>
<accession>A0ABU4LEW5</accession>
<reference evidence="1 2" key="1">
    <citation type="journal article" date="2023" name="Microb. Genom.">
        <title>Mesoterricola silvestris gen. nov., sp. nov., Mesoterricola sediminis sp. nov., Geothrix oryzae sp. nov., Geothrix edaphica sp. nov., Geothrix rubra sp. nov., and Geothrix limicola sp. nov., six novel members of Acidobacteriota isolated from soils.</title>
        <authorList>
            <person name="Weisberg A.J."/>
            <person name="Pearce E."/>
            <person name="Kramer C.G."/>
            <person name="Chang J.H."/>
            <person name="Clarke C.R."/>
        </authorList>
    </citation>
    <scope>NUCLEOTIDE SEQUENCE [LARGE SCALE GENOMIC DNA]</scope>
    <source>
        <strain evidence="1 2">NRRL_B-2795</strain>
    </source>
</reference>
<evidence type="ECO:0000313" key="2">
    <source>
        <dbReference type="Proteomes" id="UP001271723"/>
    </source>
</evidence>
<keyword evidence="2" id="KW-1185">Reference proteome</keyword>
<protein>
    <recommendedName>
        <fullName evidence="3">NUDIX hydrolase</fullName>
    </recommendedName>
</protein>
<evidence type="ECO:0000313" key="1">
    <source>
        <dbReference type="EMBL" id="MDX2914208.1"/>
    </source>
</evidence>
<organism evidence="1 2">
    <name type="scientific">Streptomyces griseiscabiei</name>
    <dbReference type="NCBI Taxonomy" id="2993540"/>
    <lineage>
        <taxon>Bacteria</taxon>
        <taxon>Bacillati</taxon>
        <taxon>Actinomycetota</taxon>
        <taxon>Actinomycetes</taxon>
        <taxon>Kitasatosporales</taxon>
        <taxon>Streptomycetaceae</taxon>
        <taxon>Streptomyces</taxon>
    </lineage>
</organism>
<proteinExistence type="predicted"/>
<gene>
    <name evidence="1" type="ORF">PV517_36750</name>
</gene>
<dbReference type="Proteomes" id="UP001271723">
    <property type="component" value="Unassembled WGS sequence"/>
</dbReference>
<dbReference type="EMBL" id="JARAVY010000019">
    <property type="protein sequence ID" value="MDX2914208.1"/>
    <property type="molecule type" value="Genomic_DNA"/>
</dbReference>